<reference evidence="2" key="1">
    <citation type="submission" date="2014-09" db="EMBL/GenBank/DDBJ databases">
        <authorList>
            <person name="Magalhaes I.L.F."/>
            <person name="Oliveira U."/>
            <person name="Santos F.R."/>
            <person name="Vidigal T.H.D.A."/>
            <person name="Brescovit A.D."/>
            <person name="Santos A.J."/>
        </authorList>
    </citation>
    <scope>NUCLEOTIDE SEQUENCE</scope>
    <source>
        <tissue evidence="2">Shoot tissue taken approximately 20 cm above the soil surface</tissue>
    </source>
</reference>
<dbReference type="PANTHER" id="PTHR31549">
    <property type="entry name" value="PROTEIN, PUTATIVE (DUF247)-RELATED-RELATED"/>
    <property type="match status" value="1"/>
</dbReference>
<evidence type="ECO:0000256" key="1">
    <source>
        <dbReference type="SAM" id="Phobius"/>
    </source>
</evidence>
<evidence type="ECO:0000313" key="2">
    <source>
        <dbReference type="EMBL" id="JAD51676.1"/>
    </source>
</evidence>
<dbReference type="InterPro" id="IPR004158">
    <property type="entry name" value="DUF247_pln"/>
</dbReference>
<keyword evidence="1" id="KW-0472">Membrane</keyword>
<keyword evidence="1" id="KW-1133">Transmembrane helix</keyword>
<dbReference type="EMBL" id="GBRH01246219">
    <property type="protein sequence ID" value="JAD51676.1"/>
    <property type="molecule type" value="Transcribed_RNA"/>
</dbReference>
<dbReference type="AlphaFoldDB" id="A0A0A9AKK7"/>
<accession>A0A0A9AKK7</accession>
<dbReference type="PANTHER" id="PTHR31549:SF244">
    <property type="entry name" value="OS08G0121500 PROTEIN"/>
    <property type="match status" value="1"/>
</dbReference>
<sequence>MPPHLELGFRETFITLSSSAVELAEMGIKLTPSKETWFADMSLSNKSPLLFGELSLTPLFLNDFTACWLVNMAALEASTSLLDGPSDGFIVSSYLSLLAMLMDKEEDVHELRAKHLIVSFFSNEDMLAFFKGLAKHLRLGIRYFAIIEKIVDYKRDKRVPIVLHKFVYHNFRIILTLLSIASVLVGIFKAILSLKQP</sequence>
<proteinExistence type="predicted"/>
<feature type="transmembrane region" description="Helical" evidence="1">
    <location>
        <begin position="173"/>
        <end position="192"/>
    </location>
</feature>
<organism evidence="2">
    <name type="scientific">Arundo donax</name>
    <name type="common">Giant reed</name>
    <name type="synonym">Donax arundinaceus</name>
    <dbReference type="NCBI Taxonomy" id="35708"/>
    <lineage>
        <taxon>Eukaryota</taxon>
        <taxon>Viridiplantae</taxon>
        <taxon>Streptophyta</taxon>
        <taxon>Embryophyta</taxon>
        <taxon>Tracheophyta</taxon>
        <taxon>Spermatophyta</taxon>
        <taxon>Magnoliopsida</taxon>
        <taxon>Liliopsida</taxon>
        <taxon>Poales</taxon>
        <taxon>Poaceae</taxon>
        <taxon>PACMAD clade</taxon>
        <taxon>Arundinoideae</taxon>
        <taxon>Arundineae</taxon>
        <taxon>Arundo</taxon>
    </lineage>
</organism>
<protein>
    <submittedName>
        <fullName evidence="2">Uncharacterized protein</fullName>
    </submittedName>
</protein>
<reference evidence="2" key="2">
    <citation type="journal article" date="2015" name="Data Brief">
        <title>Shoot transcriptome of the giant reed, Arundo donax.</title>
        <authorList>
            <person name="Barrero R.A."/>
            <person name="Guerrero F.D."/>
            <person name="Moolhuijzen P."/>
            <person name="Goolsby J.A."/>
            <person name="Tidwell J."/>
            <person name="Bellgard S.E."/>
            <person name="Bellgard M.I."/>
        </authorList>
    </citation>
    <scope>NUCLEOTIDE SEQUENCE</scope>
    <source>
        <tissue evidence="2">Shoot tissue taken approximately 20 cm above the soil surface</tissue>
    </source>
</reference>
<dbReference type="Pfam" id="PF03140">
    <property type="entry name" value="DUF247"/>
    <property type="match status" value="1"/>
</dbReference>
<name>A0A0A9AKK7_ARUDO</name>
<keyword evidence="1" id="KW-0812">Transmembrane</keyword>